<feature type="region of interest" description="Disordered" evidence="1">
    <location>
        <begin position="53"/>
        <end position="198"/>
    </location>
</feature>
<dbReference type="PRINTS" id="PR01217">
    <property type="entry name" value="PRICHEXTENSN"/>
</dbReference>
<dbReference type="Pfam" id="PF13103">
    <property type="entry name" value="TonB_2"/>
    <property type="match status" value="1"/>
</dbReference>
<dbReference type="AlphaFoldDB" id="A0A4Y8ZX59"/>
<sequence length="291" mass="30545">MDRTEATGFGIAFAGHAALLAALSLGLATVHMPVRNDPIEVSLVDEVALQSASPTPTLEAPAPMLGEVEGPPEPVAAPSLPEPTPTPQVEPQPQPRVEPRAAPPAPAPRPTPQPVRRPPQPQPQPKAAPPKAAPKPAPPRSNPKPAPGGQAQSKASNNPRSTGRLDGLLSGIGATPSQSKSTTPPASTIGSAQRSALRAEVQRQLKPHWKAPTGADAEQLRTVVTVTLSRSGAVVDIGDIETTGITASNRAQVKLHQEQAVRAIRLAAPFRLPAEYYEAWKVIQPTFDRRL</sequence>
<gene>
    <name evidence="2" type="ORF">E2493_01645</name>
</gene>
<feature type="compositionally biased region" description="Polar residues" evidence="1">
    <location>
        <begin position="175"/>
        <end position="194"/>
    </location>
</feature>
<comment type="caution">
    <text evidence="2">The sequence shown here is derived from an EMBL/GenBank/DDBJ whole genome shotgun (WGS) entry which is preliminary data.</text>
</comment>
<keyword evidence="3" id="KW-1185">Reference proteome</keyword>
<dbReference type="EMBL" id="SPDV01000002">
    <property type="protein sequence ID" value="TFI59982.1"/>
    <property type="molecule type" value="Genomic_DNA"/>
</dbReference>
<name>A0A4Y8ZX59_9SPHN</name>
<dbReference type="Gene3D" id="3.30.1150.10">
    <property type="match status" value="1"/>
</dbReference>
<evidence type="ECO:0000313" key="3">
    <source>
        <dbReference type="Proteomes" id="UP000298213"/>
    </source>
</evidence>
<organism evidence="2 3">
    <name type="scientific">Sphingomonas parva</name>
    <dbReference type="NCBI Taxonomy" id="2555898"/>
    <lineage>
        <taxon>Bacteria</taxon>
        <taxon>Pseudomonadati</taxon>
        <taxon>Pseudomonadota</taxon>
        <taxon>Alphaproteobacteria</taxon>
        <taxon>Sphingomonadales</taxon>
        <taxon>Sphingomonadaceae</taxon>
        <taxon>Sphingomonas</taxon>
    </lineage>
</organism>
<dbReference type="Proteomes" id="UP000298213">
    <property type="component" value="Unassembled WGS sequence"/>
</dbReference>
<accession>A0A4Y8ZX59</accession>
<evidence type="ECO:0000313" key="2">
    <source>
        <dbReference type="EMBL" id="TFI59982.1"/>
    </source>
</evidence>
<reference evidence="2 3" key="1">
    <citation type="submission" date="2019-03" db="EMBL/GenBank/DDBJ databases">
        <title>Genome sequence of Sphingomonas sp. 17J27-24.</title>
        <authorList>
            <person name="Kim M."/>
            <person name="Maeng S."/>
            <person name="Sathiyaraj S."/>
        </authorList>
    </citation>
    <scope>NUCLEOTIDE SEQUENCE [LARGE SCALE GENOMIC DNA]</scope>
    <source>
        <strain evidence="2 3">17J27-24</strain>
    </source>
</reference>
<feature type="compositionally biased region" description="Polar residues" evidence="1">
    <location>
        <begin position="150"/>
        <end position="161"/>
    </location>
</feature>
<feature type="compositionally biased region" description="Pro residues" evidence="1">
    <location>
        <begin position="71"/>
        <end position="146"/>
    </location>
</feature>
<dbReference type="OrthoDB" id="7161229at2"/>
<proteinExistence type="predicted"/>
<evidence type="ECO:0000256" key="1">
    <source>
        <dbReference type="SAM" id="MobiDB-lite"/>
    </source>
</evidence>
<dbReference type="RefSeq" id="WP_135083068.1">
    <property type="nucleotide sequence ID" value="NZ_SPDV01000002.1"/>
</dbReference>
<protein>
    <submittedName>
        <fullName evidence="2">Cell envelope biogenesis protein TolA</fullName>
    </submittedName>
</protein>